<dbReference type="OrthoDB" id="3401783at2"/>
<evidence type="ECO:0000313" key="3">
    <source>
        <dbReference type="EMBL" id="TJZ54516.1"/>
    </source>
</evidence>
<evidence type="ECO:0008006" key="5">
    <source>
        <dbReference type="Google" id="ProtNLM"/>
    </source>
</evidence>
<evidence type="ECO:0000256" key="2">
    <source>
        <dbReference type="SAM" id="SignalP"/>
    </source>
</evidence>
<protein>
    <recommendedName>
        <fullName evidence="5">Peptidase</fullName>
    </recommendedName>
</protein>
<feature type="chain" id="PRO_5021034258" description="Peptidase" evidence="2">
    <location>
        <begin position="27"/>
        <end position="300"/>
    </location>
</feature>
<evidence type="ECO:0000313" key="4">
    <source>
        <dbReference type="Proteomes" id="UP000308697"/>
    </source>
</evidence>
<dbReference type="RefSeq" id="WP_136740440.1">
    <property type="nucleotide sequence ID" value="NZ_SUMB01000004.1"/>
</dbReference>
<evidence type="ECO:0000256" key="1">
    <source>
        <dbReference type="SAM" id="MobiDB-lite"/>
    </source>
</evidence>
<proteinExistence type="predicted"/>
<keyword evidence="4" id="KW-1185">Reference proteome</keyword>
<feature type="region of interest" description="Disordered" evidence="1">
    <location>
        <begin position="26"/>
        <end position="69"/>
    </location>
</feature>
<name>A0A4U0NJQ1_9ACTN</name>
<feature type="compositionally biased region" description="Low complexity" evidence="1">
    <location>
        <begin position="26"/>
        <end position="53"/>
    </location>
</feature>
<reference evidence="3 4" key="1">
    <citation type="submission" date="2019-04" db="EMBL/GenBank/DDBJ databases">
        <title>Streptomyces piniterrae sp. nov., a heliquinomycin-producing actinomycete isolated from rhizosphere soil of Pinus yunnanensis.</title>
        <authorList>
            <person name="Zhuang X."/>
            <person name="Zhao J."/>
        </authorList>
    </citation>
    <scope>NUCLEOTIDE SEQUENCE [LARGE SCALE GENOMIC DNA]</scope>
    <source>
        <strain evidence="4">jys28</strain>
    </source>
</reference>
<comment type="caution">
    <text evidence="3">The sequence shown here is derived from an EMBL/GenBank/DDBJ whole genome shotgun (WGS) entry which is preliminary data.</text>
</comment>
<accession>A0A4U0NJQ1</accession>
<gene>
    <name evidence="3" type="ORF">FCH28_15500</name>
</gene>
<dbReference type="AlphaFoldDB" id="A0A4U0NJQ1"/>
<feature type="signal peptide" evidence="2">
    <location>
        <begin position="1"/>
        <end position="26"/>
    </location>
</feature>
<dbReference type="Proteomes" id="UP000308697">
    <property type="component" value="Unassembled WGS sequence"/>
</dbReference>
<dbReference type="EMBL" id="SUMB01000004">
    <property type="protein sequence ID" value="TJZ54516.1"/>
    <property type="molecule type" value="Genomic_DNA"/>
</dbReference>
<feature type="region of interest" description="Disordered" evidence="1">
    <location>
        <begin position="214"/>
        <end position="258"/>
    </location>
</feature>
<sequence length="300" mass="30423">MRTVRILTSLLLVGGGIFGAVGTAAADDPSDAPSDSGASGSPSPGASDGANGPTEAGTSFRTAAKMKPDQRAVADASTGDYLYWTLPLDSGQRATVKAKVKLPETARHGAATWQLDVYDGLRRRQACTYGAQSRAAAKDAGSVELSCTLRPVRAWADQWANDPLPGSYYVRLTVVDLPQEDLGLPVHAEVEATATDAGGGQAVDGALAAPLVPGIGAHTGAAQPEGSGSPSADGEAQEDEDGTAKQSAALGEPDGGWSSGWWSDRWIWTAAGGLLAALAGIAGYSVTRGSGRPSRVPPGA</sequence>
<organism evidence="3 4">
    <name type="scientific">Streptomyces piniterrae</name>
    <dbReference type="NCBI Taxonomy" id="2571125"/>
    <lineage>
        <taxon>Bacteria</taxon>
        <taxon>Bacillati</taxon>
        <taxon>Actinomycetota</taxon>
        <taxon>Actinomycetes</taxon>
        <taxon>Kitasatosporales</taxon>
        <taxon>Streptomycetaceae</taxon>
        <taxon>Streptomyces</taxon>
    </lineage>
</organism>
<keyword evidence="2" id="KW-0732">Signal</keyword>